<feature type="region of interest" description="Disordered" evidence="1">
    <location>
        <begin position="223"/>
        <end position="248"/>
    </location>
</feature>
<keyword evidence="2" id="KW-0472">Membrane</keyword>
<dbReference type="EMBL" id="FMDN01000004">
    <property type="protein sequence ID" value="SCG44706.1"/>
    <property type="molecule type" value="Genomic_DNA"/>
</dbReference>
<sequence>MDFRRSDSADHPAERARSERLLDAARTGASGDVDPLARLLSAAAGPTRPGELAGEDAAVAAFRAARAAGPAAVAPPRRRRGLTTGVVAWIAGVAATATAGVAFAAVTIDRPTGPERPPRPSAPAPTSADDTPDRTGTPTGGTSSGGPSATPGPVPSTAAGSDRPGAPGGPAGTAQLTGLCRGYLAKPAAQREKALRTPAYADLVDAAGGAERVDAYCQGLVPEQSPAAVSPEPSRARPTPEVRPSRNG</sequence>
<feature type="region of interest" description="Disordered" evidence="1">
    <location>
        <begin position="109"/>
        <end position="175"/>
    </location>
</feature>
<gene>
    <name evidence="3" type="ORF">GA0070560_10487</name>
</gene>
<evidence type="ECO:0000256" key="2">
    <source>
        <dbReference type="SAM" id="Phobius"/>
    </source>
</evidence>
<name>A0A1C5HFB5_9ACTN</name>
<evidence type="ECO:0000313" key="4">
    <source>
        <dbReference type="Proteomes" id="UP000199408"/>
    </source>
</evidence>
<keyword evidence="4" id="KW-1185">Reference proteome</keyword>
<proteinExistence type="predicted"/>
<evidence type="ECO:0000256" key="1">
    <source>
        <dbReference type="SAM" id="MobiDB-lite"/>
    </source>
</evidence>
<keyword evidence="2" id="KW-0812">Transmembrane</keyword>
<protein>
    <submittedName>
        <fullName evidence="3">Uncharacterized protein</fullName>
    </submittedName>
</protein>
<dbReference type="Proteomes" id="UP000199408">
    <property type="component" value="Unassembled WGS sequence"/>
</dbReference>
<feature type="region of interest" description="Disordered" evidence="1">
    <location>
        <begin position="1"/>
        <end position="33"/>
    </location>
</feature>
<keyword evidence="2" id="KW-1133">Transmembrane helix</keyword>
<feature type="compositionally biased region" description="Low complexity" evidence="1">
    <location>
        <begin position="124"/>
        <end position="137"/>
    </location>
</feature>
<reference evidence="4" key="1">
    <citation type="submission" date="2016-06" db="EMBL/GenBank/DDBJ databases">
        <authorList>
            <person name="Varghese N."/>
        </authorList>
    </citation>
    <scope>NUCLEOTIDE SEQUENCE [LARGE SCALE GENOMIC DNA]</scope>
    <source>
        <strain evidence="4">DSM 43171</strain>
    </source>
</reference>
<feature type="transmembrane region" description="Helical" evidence="2">
    <location>
        <begin position="86"/>
        <end position="108"/>
    </location>
</feature>
<organism evidence="3 4">
    <name type="scientific">Micromonospora halophytica</name>
    <dbReference type="NCBI Taxonomy" id="47864"/>
    <lineage>
        <taxon>Bacteria</taxon>
        <taxon>Bacillati</taxon>
        <taxon>Actinomycetota</taxon>
        <taxon>Actinomycetes</taxon>
        <taxon>Micromonosporales</taxon>
        <taxon>Micromonosporaceae</taxon>
        <taxon>Micromonospora</taxon>
    </lineage>
</organism>
<feature type="compositionally biased region" description="Basic and acidic residues" evidence="1">
    <location>
        <begin position="1"/>
        <end position="23"/>
    </location>
</feature>
<accession>A0A1C5HFB5</accession>
<feature type="compositionally biased region" description="Low complexity" evidence="1">
    <location>
        <begin position="145"/>
        <end position="165"/>
    </location>
</feature>
<dbReference type="AlphaFoldDB" id="A0A1C5HFB5"/>
<evidence type="ECO:0000313" key="3">
    <source>
        <dbReference type="EMBL" id="SCG44706.1"/>
    </source>
</evidence>
<dbReference type="STRING" id="47864.GA0070560_10487"/>
<feature type="compositionally biased region" description="Basic and acidic residues" evidence="1">
    <location>
        <begin position="234"/>
        <end position="248"/>
    </location>
</feature>